<reference evidence="2" key="1">
    <citation type="submission" date="2021-03" db="EMBL/GenBank/DDBJ databases">
        <authorList>
            <person name="Tagirdzhanova G."/>
        </authorList>
    </citation>
    <scope>NUCLEOTIDE SEQUENCE</scope>
</reference>
<evidence type="ECO:0000313" key="2">
    <source>
        <dbReference type="EMBL" id="CAF9939738.1"/>
    </source>
</evidence>
<evidence type="ECO:0000256" key="1">
    <source>
        <dbReference type="SAM" id="SignalP"/>
    </source>
</evidence>
<name>A0A8H3PFV7_9LECA</name>
<dbReference type="OrthoDB" id="4825549at2759"/>
<sequence>MHFSTVLFTAAAVCATTTSATCFKTGQHWGDHEPPHKALSSLCKDHTLNGHYKPHEAAYACRNSPDKGTSYTFQITNKNSIGVDVTQADCNNYIGDQIDSCGHGGKVTHSGVEYRGDPNKGPCGT</sequence>
<comment type="caution">
    <text evidence="2">The sequence shown here is derived from an EMBL/GenBank/DDBJ whole genome shotgun (WGS) entry which is preliminary data.</text>
</comment>
<dbReference type="AlphaFoldDB" id="A0A8H3PFV7"/>
<dbReference type="Proteomes" id="UP000664521">
    <property type="component" value="Unassembled WGS sequence"/>
</dbReference>
<dbReference type="EMBL" id="CAJPDS010000137">
    <property type="protein sequence ID" value="CAF9939738.1"/>
    <property type="molecule type" value="Genomic_DNA"/>
</dbReference>
<accession>A0A8H3PFV7</accession>
<feature type="signal peptide" evidence="1">
    <location>
        <begin position="1"/>
        <end position="20"/>
    </location>
</feature>
<keyword evidence="1" id="KW-0732">Signal</keyword>
<protein>
    <submittedName>
        <fullName evidence="2">Uncharacterized protein</fullName>
    </submittedName>
</protein>
<keyword evidence="3" id="KW-1185">Reference proteome</keyword>
<organism evidence="2 3">
    <name type="scientific">Heterodermia speciosa</name>
    <dbReference type="NCBI Taxonomy" id="116794"/>
    <lineage>
        <taxon>Eukaryota</taxon>
        <taxon>Fungi</taxon>
        <taxon>Dikarya</taxon>
        <taxon>Ascomycota</taxon>
        <taxon>Pezizomycotina</taxon>
        <taxon>Lecanoromycetes</taxon>
        <taxon>OSLEUM clade</taxon>
        <taxon>Lecanoromycetidae</taxon>
        <taxon>Caliciales</taxon>
        <taxon>Physciaceae</taxon>
        <taxon>Heterodermia</taxon>
    </lineage>
</organism>
<feature type="chain" id="PRO_5034848957" evidence="1">
    <location>
        <begin position="21"/>
        <end position="125"/>
    </location>
</feature>
<gene>
    <name evidence="2" type="ORF">HETSPECPRED_001875</name>
</gene>
<proteinExistence type="predicted"/>
<evidence type="ECO:0000313" key="3">
    <source>
        <dbReference type="Proteomes" id="UP000664521"/>
    </source>
</evidence>